<proteinExistence type="predicted"/>
<keyword evidence="2" id="KW-1185">Reference proteome</keyword>
<dbReference type="OrthoDB" id="2506088at2759"/>
<accession>A0A1C7LVR9</accession>
<gene>
    <name evidence="1" type="ORF">A0H81_11959</name>
</gene>
<dbReference type="OMA" id="CREICAN"/>
<dbReference type="STRING" id="5627.A0A1C7LVR9"/>
<evidence type="ECO:0000313" key="1">
    <source>
        <dbReference type="EMBL" id="OBZ68157.1"/>
    </source>
</evidence>
<name>A0A1C7LVR9_GRIFR</name>
<comment type="caution">
    <text evidence="1">The sequence shown here is derived from an EMBL/GenBank/DDBJ whole genome shotgun (WGS) entry which is preliminary data.</text>
</comment>
<sequence>MSRTSNMVCFRQRLGSWRSHGRPTKCGRPWERATVNPHRDSKRANVNVTEEVPIEFRSSELTHNYYNLVDEGIEPIYGHVIPEGVYSGPNPLRKIAQGRPMYVSYVKPWGDDVSGNRSKQYNEHTNIYFAHANLPHDKLSQEYFFDTMMRDITSGTNTWHPAYDCVDQEDILFRILPNMFPVDNPQQSESCSHLGLHGNAWCRKCKLGGSQRDRETDEIFEQHFSPGDLRVARDTAQEVKKQIYAAALGVASTVEAMQTESGVKDKLAEFWIQQLIARARDLQQIRIHNPATRDSRLNARRIINRPLLCREICANIQSELMDWLYMQPTHHYNLLPPESPLRTQLRPGEHYNSLLELESGDIHCDTPVEILHTYLLGVDKYIWHHCSSAWSTRQCEKFALRLQSSSTIRKNPNAR</sequence>
<protein>
    <submittedName>
        <fullName evidence="1">Uncharacterized protein</fullName>
    </submittedName>
</protein>
<reference evidence="1 2" key="1">
    <citation type="submission" date="2016-03" db="EMBL/GenBank/DDBJ databases">
        <title>Whole genome sequencing of Grifola frondosa 9006-11.</title>
        <authorList>
            <person name="Min B."/>
            <person name="Park H."/>
            <person name="Kim J.-G."/>
            <person name="Cho H."/>
            <person name="Oh Y.-L."/>
            <person name="Kong W.-S."/>
            <person name="Choi I.-G."/>
        </authorList>
    </citation>
    <scope>NUCLEOTIDE SEQUENCE [LARGE SCALE GENOMIC DNA]</scope>
    <source>
        <strain evidence="1 2">9006-11</strain>
    </source>
</reference>
<dbReference type="Proteomes" id="UP000092993">
    <property type="component" value="Unassembled WGS sequence"/>
</dbReference>
<organism evidence="1 2">
    <name type="scientific">Grifola frondosa</name>
    <name type="common">Maitake</name>
    <name type="synonym">Polyporus frondosus</name>
    <dbReference type="NCBI Taxonomy" id="5627"/>
    <lineage>
        <taxon>Eukaryota</taxon>
        <taxon>Fungi</taxon>
        <taxon>Dikarya</taxon>
        <taxon>Basidiomycota</taxon>
        <taxon>Agaricomycotina</taxon>
        <taxon>Agaricomycetes</taxon>
        <taxon>Polyporales</taxon>
        <taxon>Grifolaceae</taxon>
        <taxon>Grifola</taxon>
    </lineage>
</organism>
<dbReference type="AlphaFoldDB" id="A0A1C7LVR9"/>
<evidence type="ECO:0000313" key="2">
    <source>
        <dbReference type="Proteomes" id="UP000092993"/>
    </source>
</evidence>
<dbReference type="EMBL" id="LUGG01000022">
    <property type="protein sequence ID" value="OBZ68157.1"/>
    <property type="molecule type" value="Genomic_DNA"/>
</dbReference>